<dbReference type="InterPro" id="IPR045087">
    <property type="entry name" value="Cu-oxidase_fam"/>
</dbReference>
<evidence type="ECO:0000256" key="5">
    <source>
        <dbReference type="SAM" id="SignalP"/>
    </source>
</evidence>
<dbReference type="InterPro" id="IPR001117">
    <property type="entry name" value="Cu-oxidase_2nd"/>
</dbReference>
<evidence type="ECO:0000256" key="1">
    <source>
        <dbReference type="ARBA" id="ARBA00010609"/>
    </source>
</evidence>
<dbReference type="InterPro" id="IPR011707">
    <property type="entry name" value="Cu-oxidase-like_N"/>
</dbReference>
<proteinExistence type="inferred from homology"/>
<keyword evidence="3" id="KW-1015">Disulfide bond</keyword>
<dbReference type="GO" id="GO:0016491">
    <property type="term" value="F:oxidoreductase activity"/>
    <property type="evidence" value="ECO:0007669"/>
    <property type="project" value="InterPro"/>
</dbReference>
<feature type="domain" description="Plastocyanin-like" evidence="6">
    <location>
        <begin position="258"/>
        <end position="421"/>
    </location>
</feature>
<feature type="domain" description="Plastocyanin-like" evidence="7">
    <location>
        <begin position="527"/>
        <end position="634"/>
    </location>
</feature>
<dbReference type="PANTHER" id="PTHR11709:SF414">
    <property type="entry name" value="ADR239WP"/>
    <property type="match status" value="1"/>
</dbReference>
<dbReference type="InterPro" id="IPR011706">
    <property type="entry name" value="Cu-oxidase_C"/>
</dbReference>
<protein>
    <recommendedName>
        <fullName evidence="11">Laccase</fullName>
    </recommendedName>
</protein>
<dbReference type="CDD" id="cd13857">
    <property type="entry name" value="CuRO_1_Diphenol_Ox"/>
    <property type="match status" value="1"/>
</dbReference>
<dbReference type="InterPro" id="IPR008972">
    <property type="entry name" value="Cupredoxin"/>
</dbReference>
<accession>A0A1B9IQB7</accession>
<evidence type="ECO:0000256" key="2">
    <source>
        <dbReference type="ARBA" id="ARBA00023008"/>
    </source>
</evidence>
<dbReference type="EMBL" id="KI669463">
    <property type="protein sequence ID" value="OCF57722.1"/>
    <property type="molecule type" value="Genomic_DNA"/>
</dbReference>
<dbReference type="Pfam" id="PF07732">
    <property type="entry name" value="Cu-oxidase_3"/>
    <property type="match status" value="1"/>
</dbReference>
<keyword evidence="4" id="KW-0325">Glycoprotein</keyword>
<evidence type="ECO:0000256" key="3">
    <source>
        <dbReference type="ARBA" id="ARBA00023157"/>
    </source>
</evidence>
<sequence>MSSFLILLLVCRFLTSTRGFIIPNQRHGRQRDIDIGKRGNQAYFNPDSYILSSDFEITNVPVCSHLLPRSCGTHQADCGIFCLGVNRFRGRGNTGLILSKESLTHTPLRRFSLNYGTIWQIRLTCDNAYTFSTTNANPDGYTRRIYTVNGQFPGPLIEVNQGDTLVVHVQNNLGTPQAIHWHGLTQNGTSYMDGVPGMTQCPIPPGGSFTYEFPVTNQGGTYWWHSHYSNDLQEGIYGPLIVHDTQEPLKRGQDYDEDRIVLVGDWWHDRAEVIVNGLISSAGYRGTVASPEPDTILINGIGEANCSSVLYPSGASCDPPARPEIPLPTDKRVRLRFINTASHSHLRVSIDDHELEVVEADSTAVWGPTIHELPISEAQRYSVIIDTNKGKAGDKFWLRVNQATACQATASPQWALGVITYSDEQGQAGTGGNNGTWPNTKSWPDLGGSDQPCRDLDEDYSLYPRIAKDAYEKTIFTHSFSSQFGVWTLFNGQQLTGFAVNNVSSQNIINDPILEIVEREGTFDRPYVSTVMVWEDGYMDTVINNLDPIDHPFHIHGNDFQVVKRGAGNVTAEQVKGMNIRVSNPLRRDTLWIPGLSYAVLRIRTDNPGVWTLHCHIGWHLAQGKLGALIVRPQDIQNNAARPSSWSNLCAGQDRNAIGPNKRTVVSPLFPFWSFESLNHIKHQMLRRTGYVD</sequence>
<dbReference type="SUPFAM" id="SSF49503">
    <property type="entry name" value="Cupredoxins"/>
    <property type="match status" value="3"/>
</dbReference>
<dbReference type="GO" id="GO:0005507">
    <property type="term" value="F:copper ion binding"/>
    <property type="evidence" value="ECO:0007669"/>
    <property type="project" value="InterPro"/>
</dbReference>
<dbReference type="Proteomes" id="UP000092583">
    <property type="component" value="Unassembled WGS sequence"/>
</dbReference>
<evidence type="ECO:0000313" key="9">
    <source>
        <dbReference type="EMBL" id="OCF57722.1"/>
    </source>
</evidence>
<dbReference type="OrthoDB" id="2121828at2759"/>
<evidence type="ECO:0000259" key="6">
    <source>
        <dbReference type="Pfam" id="PF00394"/>
    </source>
</evidence>
<keyword evidence="10" id="KW-1185">Reference proteome</keyword>
<dbReference type="AlphaFoldDB" id="A0A1B9IQB7"/>
<evidence type="ECO:0000256" key="4">
    <source>
        <dbReference type="ARBA" id="ARBA00023180"/>
    </source>
</evidence>
<evidence type="ECO:0000259" key="7">
    <source>
        <dbReference type="Pfam" id="PF07731"/>
    </source>
</evidence>
<feature type="signal peptide" evidence="5">
    <location>
        <begin position="1"/>
        <end position="19"/>
    </location>
</feature>
<comment type="similarity">
    <text evidence="1">Belongs to the multicopper oxidase family.</text>
</comment>
<evidence type="ECO:0008006" key="11">
    <source>
        <dbReference type="Google" id="ProtNLM"/>
    </source>
</evidence>
<reference evidence="9 10" key="1">
    <citation type="submission" date="2013-07" db="EMBL/GenBank/DDBJ databases">
        <title>The Genome Sequence of Kwoniella mangroviensis CBS10435.</title>
        <authorList>
            <consortium name="The Broad Institute Genome Sequencing Platform"/>
            <person name="Cuomo C."/>
            <person name="Litvintseva A."/>
            <person name="Chen Y."/>
            <person name="Heitman J."/>
            <person name="Sun S."/>
            <person name="Springer D."/>
            <person name="Dromer F."/>
            <person name="Young S.K."/>
            <person name="Zeng Q."/>
            <person name="Gargeya S."/>
            <person name="Fitzgerald M."/>
            <person name="Abouelleil A."/>
            <person name="Alvarado L."/>
            <person name="Berlin A.M."/>
            <person name="Chapman S.B."/>
            <person name="Dewar J."/>
            <person name="Goldberg J."/>
            <person name="Griggs A."/>
            <person name="Gujja S."/>
            <person name="Hansen M."/>
            <person name="Howarth C."/>
            <person name="Imamovic A."/>
            <person name="Larimer J."/>
            <person name="McCowan C."/>
            <person name="Murphy C."/>
            <person name="Pearson M."/>
            <person name="Priest M."/>
            <person name="Roberts A."/>
            <person name="Saif S."/>
            <person name="Shea T."/>
            <person name="Sykes S."/>
            <person name="Wortman J."/>
            <person name="Nusbaum C."/>
            <person name="Birren B."/>
        </authorList>
    </citation>
    <scope>NUCLEOTIDE SEQUENCE [LARGE SCALE GENOMIC DNA]</scope>
    <source>
        <strain evidence="9 10">CBS 10435</strain>
    </source>
</reference>
<dbReference type="Gene3D" id="2.60.40.420">
    <property type="entry name" value="Cupredoxins - blue copper proteins"/>
    <property type="match status" value="3"/>
</dbReference>
<evidence type="ECO:0000259" key="8">
    <source>
        <dbReference type="Pfam" id="PF07732"/>
    </source>
</evidence>
<feature type="chain" id="PRO_5008628883" description="Laccase" evidence="5">
    <location>
        <begin position="20"/>
        <end position="693"/>
    </location>
</feature>
<keyword evidence="5" id="KW-0732">Signal</keyword>
<keyword evidence="2" id="KW-0186">Copper</keyword>
<reference evidence="10" key="2">
    <citation type="submission" date="2013-12" db="EMBL/GenBank/DDBJ databases">
        <title>Evolution of pathogenesis and genome organization in the Tremellales.</title>
        <authorList>
            <person name="Cuomo C."/>
            <person name="Litvintseva A."/>
            <person name="Heitman J."/>
            <person name="Chen Y."/>
            <person name="Sun S."/>
            <person name="Springer D."/>
            <person name="Dromer F."/>
            <person name="Young S."/>
            <person name="Zeng Q."/>
            <person name="Chapman S."/>
            <person name="Gujja S."/>
            <person name="Saif S."/>
            <person name="Birren B."/>
        </authorList>
    </citation>
    <scope>NUCLEOTIDE SEQUENCE [LARGE SCALE GENOMIC DNA]</scope>
    <source>
        <strain evidence="10">CBS 10435</strain>
    </source>
</reference>
<dbReference type="STRING" id="1331196.A0A1B9IQB7"/>
<organism evidence="9 10">
    <name type="scientific">Kwoniella mangroviensis CBS 10435</name>
    <dbReference type="NCBI Taxonomy" id="1331196"/>
    <lineage>
        <taxon>Eukaryota</taxon>
        <taxon>Fungi</taxon>
        <taxon>Dikarya</taxon>
        <taxon>Basidiomycota</taxon>
        <taxon>Agaricomycotina</taxon>
        <taxon>Tremellomycetes</taxon>
        <taxon>Tremellales</taxon>
        <taxon>Cryptococcaceae</taxon>
        <taxon>Kwoniella</taxon>
    </lineage>
</organism>
<dbReference type="Pfam" id="PF07731">
    <property type="entry name" value="Cu-oxidase_2"/>
    <property type="match status" value="1"/>
</dbReference>
<evidence type="ECO:0000313" key="10">
    <source>
        <dbReference type="Proteomes" id="UP000092583"/>
    </source>
</evidence>
<dbReference type="Pfam" id="PF00394">
    <property type="entry name" value="Cu-oxidase"/>
    <property type="match status" value="1"/>
</dbReference>
<dbReference type="PANTHER" id="PTHR11709">
    <property type="entry name" value="MULTI-COPPER OXIDASE"/>
    <property type="match status" value="1"/>
</dbReference>
<name>A0A1B9IQB7_9TREE</name>
<feature type="domain" description="Plastocyanin-like" evidence="8">
    <location>
        <begin position="132"/>
        <end position="246"/>
    </location>
</feature>
<gene>
    <name evidence="9" type="ORF">L486_05186</name>
</gene>